<evidence type="ECO:0000256" key="1">
    <source>
        <dbReference type="SAM" id="MobiDB-lite"/>
    </source>
</evidence>
<protein>
    <submittedName>
        <fullName evidence="2">Uncharacterized protein</fullName>
    </submittedName>
</protein>
<dbReference type="AlphaFoldDB" id="A0A078AQX7"/>
<feature type="compositionally biased region" description="Polar residues" evidence="1">
    <location>
        <begin position="46"/>
        <end position="67"/>
    </location>
</feature>
<accession>A0A078AQX7</accession>
<feature type="region of interest" description="Disordered" evidence="1">
    <location>
        <begin position="46"/>
        <end position="79"/>
    </location>
</feature>
<evidence type="ECO:0000313" key="2">
    <source>
        <dbReference type="EMBL" id="CDW83652.1"/>
    </source>
</evidence>
<gene>
    <name evidence="2" type="primary">Contig9164.g9804</name>
    <name evidence="2" type="ORF">STYLEM_12700</name>
</gene>
<dbReference type="InParanoid" id="A0A078AQX7"/>
<proteinExistence type="predicted"/>
<dbReference type="Proteomes" id="UP000039865">
    <property type="component" value="Unassembled WGS sequence"/>
</dbReference>
<reference evidence="2 3" key="1">
    <citation type="submission" date="2014-06" db="EMBL/GenBank/DDBJ databases">
        <authorList>
            <person name="Swart Estienne"/>
        </authorList>
    </citation>
    <scope>NUCLEOTIDE SEQUENCE [LARGE SCALE GENOMIC DNA]</scope>
    <source>
        <strain evidence="2 3">130c</strain>
    </source>
</reference>
<name>A0A078AQX7_STYLE</name>
<sequence>MEEQFTPFTNTQFEKSDKLNQLYFATPSQSNNQLLKLSKFDSEYGSSSEVSTQKSTPTIGLSPLTRSSSEDEDKTSLFSSSDLADKQDFHYESSTMKCSRNLKFLLEAEEEMASIWQNANKKSITKPVVLIKQKNTTESNDDHSGIKRSSSQPHNLLDLVPERVSLNFERQMSEQQLIPQRPRNPMALDQDYNGNYQFIQDKQRGFSEPSQNLYNSQPYFQEQYFNNTYETQQQYYNSYHQEYSMFSYQNQMQGQYLGANDCYHYQPVSHFQYGYPLYQ</sequence>
<dbReference type="EMBL" id="CCKQ01012045">
    <property type="protein sequence ID" value="CDW83652.1"/>
    <property type="molecule type" value="Genomic_DNA"/>
</dbReference>
<evidence type="ECO:0000313" key="3">
    <source>
        <dbReference type="Proteomes" id="UP000039865"/>
    </source>
</evidence>
<keyword evidence="3" id="KW-1185">Reference proteome</keyword>
<organism evidence="2 3">
    <name type="scientific">Stylonychia lemnae</name>
    <name type="common">Ciliate</name>
    <dbReference type="NCBI Taxonomy" id="5949"/>
    <lineage>
        <taxon>Eukaryota</taxon>
        <taxon>Sar</taxon>
        <taxon>Alveolata</taxon>
        <taxon>Ciliophora</taxon>
        <taxon>Intramacronucleata</taxon>
        <taxon>Spirotrichea</taxon>
        <taxon>Stichotrichia</taxon>
        <taxon>Sporadotrichida</taxon>
        <taxon>Oxytrichidae</taxon>
        <taxon>Stylonychinae</taxon>
        <taxon>Stylonychia</taxon>
    </lineage>
</organism>